<evidence type="ECO:0000313" key="1">
    <source>
        <dbReference type="EMBL" id="AGO68810.1"/>
    </source>
</evidence>
<reference evidence="1" key="2">
    <citation type="journal article" date="2013" name="J. Bacteriol.">
        <title>Large linear plasmids of Borrelia species that cause relapsing fever.</title>
        <authorList>
            <person name="Miller S.C."/>
            <person name="Porcella S.F."/>
            <person name="Raffel S.J."/>
            <person name="Schwan T.G."/>
            <person name="Barbour A.G."/>
        </authorList>
    </citation>
    <scope>NUCLEOTIDE SEQUENCE</scope>
    <source>
        <strain evidence="1">HS1</strain>
        <plasmid evidence="1">lp174</plasmid>
    </source>
</reference>
<geneLocation type="plasmid" evidence="1">
    <name>lp174</name>
</geneLocation>
<protein>
    <submittedName>
        <fullName evidence="1">Uncharacterized protein</fullName>
    </submittedName>
</protein>
<organism evidence="1">
    <name type="scientific">Borrelia hermsii</name>
    <dbReference type="NCBI Taxonomy" id="140"/>
    <lineage>
        <taxon>Bacteria</taxon>
        <taxon>Pseudomonadati</taxon>
        <taxon>Spirochaetota</taxon>
        <taxon>Spirochaetia</taxon>
        <taxon>Spirochaetales</taxon>
        <taxon>Borreliaceae</taxon>
        <taxon>Borrelia</taxon>
    </lineage>
</organism>
<keyword evidence="1" id="KW-0614">Plasmid</keyword>
<gene>
    <name evidence="1" type="ORF">BHA028</name>
</gene>
<reference evidence="1" key="1">
    <citation type="submission" date="2012-01" db="EMBL/GenBank/DDBJ databases">
        <authorList>
            <person name="Campeau S.A."/>
            <person name="Porcella S.F."/>
            <person name="Schwan T.G."/>
            <person name="Barbour A.G."/>
        </authorList>
    </citation>
    <scope>NUCLEOTIDE SEQUENCE</scope>
    <source>
        <strain evidence="1">HS1</strain>
        <plasmid evidence="1">lp174</plasmid>
    </source>
</reference>
<dbReference type="AlphaFoldDB" id="S4VN15"/>
<accession>S4VN15</accession>
<sequence>MATKVIKVMIRALCFKIFPQLVGTDQLTVMINGYYLIMLTSNSIHLLDFNINIG</sequence>
<name>S4VN15_BORHE</name>
<proteinExistence type="predicted"/>
<dbReference type="EMBL" id="HM008709">
    <property type="protein sequence ID" value="AGO68810.1"/>
    <property type="molecule type" value="Genomic_DNA"/>
</dbReference>